<proteinExistence type="inferred from homology"/>
<evidence type="ECO:0000259" key="12">
    <source>
        <dbReference type="PROSITE" id="PS50095"/>
    </source>
</evidence>
<gene>
    <name evidence="14" type="ORF">CCACVL1_09453</name>
</gene>
<feature type="domain" description="Lipoxygenase" evidence="13">
    <location>
        <begin position="152"/>
        <end position="431"/>
    </location>
</feature>
<keyword evidence="2" id="KW-0444">Lipid biosynthesis</keyword>
<dbReference type="InterPro" id="IPR027433">
    <property type="entry name" value="Lipoxygenase_dom_3"/>
</dbReference>
<dbReference type="PRINTS" id="PR00468">
    <property type="entry name" value="PLTLPOXGNASE"/>
</dbReference>
<keyword evidence="7" id="KW-0560">Oxidoreductase</keyword>
<dbReference type="Gene3D" id="2.60.60.20">
    <property type="entry name" value="PLAT/LH2 domain"/>
    <property type="match status" value="1"/>
</dbReference>
<evidence type="ECO:0000256" key="3">
    <source>
        <dbReference type="ARBA" id="ARBA00022723"/>
    </source>
</evidence>
<dbReference type="InterPro" id="IPR001246">
    <property type="entry name" value="LipOase_plant"/>
</dbReference>
<dbReference type="InterPro" id="IPR036226">
    <property type="entry name" value="LipOase_C_sf"/>
</dbReference>
<dbReference type="InterPro" id="IPR000907">
    <property type="entry name" value="LipOase"/>
</dbReference>
<dbReference type="Pfam" id="PF00305">
    <property type="entry name" value="Lipoxygenase"/>
    <property type="match status" value="1"/>
</dbReference>
<dbReference type="Gramene" id="OMO86806">
    <property type="protein sequence ID" value="OMO86806"/>
    <property type="gene ID" value="CCACVL1_09453"/>
</dbReference>
<evidence type="ECO:0000259" key="13">
    <source>
        <dbReference type="PROSITE" id="PS51393"/>
    </source>
</evidence>
<keyword evidence="5" id="KW-0276">Fatty acid metabolism</keyword>
<evidence type="ECO:0000256" key="6">
    <source>
        <dbReference type="ARBA" id="ARBA00022964"/>
    </source>
</evidence>
<evidence type="ECO:0000256" key="4">
    <source>
        <dbReference type="ARBA" id="ARBA00022767"/>
    </source>
</evidence>
<evidence type="ECO:0000256" key="9">
    <source>
        <dbReference type="ARBA" id="ARBA00023160"/>
    </source>
</evidence>
<keyword evidence="8" id="KW-0443">Lipid metabolism</keyword>
<dbReference type="Gene3D" id="4.10.372.10">
    <property type="entry name" value="Lipoxygenase-1, Domain 3"/>
    <property type="match status" value="1"/>
</dbReference>
<dbReference type="SMART" id="SM00308">
    <property type="entry name" value="LH2"/>
    <property type="match status" value="1"/>
</dbReference>
<dbReference type="GO" id="GO:0034440">
    <property type="term" value="P:lipid oxidation"/>
    <property type="evidence" value="ECO:0007669"/>
    <property type="project" value="InterPro"/>
</dbReference>
<organism evidence="14 15">
    <name type="scientific">Corchorus capsularis</name>
    <name type="common">Jute</name>
    <dbReference type="NCBI Taxonomy" id="210143"/>
    <lineage>
        <taxon>Eukaryota</taxon>
        <taxon>Viridiplantae</taxon>
        <taxon>Streptophyta</taxon>
        <taxon>Embryophyta</taxon>
        <taxon>Tracheophyta</taxon>
        <taxon>Spermatophyta</taxon>
        <taxon>Magnoliopsida</taxon>
        <taxon>eudicotyledons</taxon>
        <taxon>Gunneridae</taxon>
        <taxon>Pentapetalae</taxon>
        <taxon>rosids</taxon>
        <taxon>malvids</taxon>
        <taxon>Malvales</taxon>
        <taxon>Malvaceae</taxon>
        <taxon>Grewioideae</taxon>
        <taxon>Apeibeae</taxon>
        <taxon>Corchorus</taxon>
    </lineage>
</organism>
<dbReference type="GO" id="GO:0016702">
    <property type="term" value="F:oxidoreductase activity, acting on single donors with incorporation of molecular oxygen, incorporation of two atoms of oxygen"/>
    <property type="evidence" value="ECO:0007669"/>
    <property type="project" value="InterPro"/>
</dbReference>
<evidence type="ECO:0000256" key="5">
    <source>
        <dbReference type="ARBA" id="ARBA00022832"/>
    </source>
</evidence>
<dbReference type="InterPro" id="IPR001024">
    <property type="entry name" value="PLAT/LH2_dom"/>
</dbReference>
<comment type="caution">
    <text evidence="10">Lacks conserved residue(s) required for the propagation of feature annotation.</text>
</comment>
<evidence type="ECO:0000256" key="2">
    <source>
        <dbReference type="ARBA" id="ARBA00022516"/>
    </source>
</evidence>
<keyword evidence="15" id="KW-1185">Reference proteome</keyword>
<evidence type="ECO:0000256" key="8">
    <source>
        <dbReference type="ARBA" id="ARBA00023098"/>
    </source>
</evidence>
<dbReference type="InterPro" id="IPR013819">
    <property type="entry name" value="LipOase_C"/>
</dbReference>
<dbReference type="EMBL" id="AWWV01009389">
    <property type="protein sequence ID" value="OMO86806.1"/>
    <property type="molecule type" value="Genomic_DNA"/>
</dbReference>
<dbReference type="AlphaFoldDB" id="A0A1R3IW64"/>
<feature type="compositionally biased region" description="Basic and acidic residues" evidence="11">
    <location>
        <begin position="231"/>
        <end position="240"/>
    </location>
</feature>
<dbReference type="InterPro" id="IPR036392">
    <property type="entry name" value="PLAT/LH2_dom_sf"/>
</dbReference>
<reference evidence="14 15" key="1">
    <citation type="submission" date="2013-09" db="EMBL/GenBank/DDBJ databases">
        <title>Corchorus capsularis genome sequencing.</title>
        <authorList>
            <person name="Alam M."/>
            <person name="Haque M.S."/>
            <person name="Islam M.S."/>
            <person name="Emdad E.M."/>
            <person name="Islam M.M."/>
            <person name="Ahmed B."/>
            <person name="Halim A."/>
            <person name="Hossen Q.M.M."/>
            <person name="Hossain M.Z."/>
            <person name="Ahmed R."/>
            <person name="Khan M.M."/>
            <person name="Islam R."/>
            <person name="Rashid M.M."/>
            <person name="Khan S.A."/>
            <person name="Rahman M.S."/>
            <person name="Alam M."/>
        </authorList>
    </citation>
    <scope>NUCLEOTIDE SEQUENCE [LARGE SCALE GENOMIC DNA]</scope>
    <source>
        <strain evidence="15">cv. CVL-1</strain>
        <tissue evidence="14">Whole seedling</tissue>
    </source>
</reference>
<dbReference type="SUPFAM" id="SSF49723">
    <property type="entry name" value="Lipase/lipooxygenase domain (PLAT/LH2 domain)"/>
    <property type="match status" value="1"/>
</dbReference>
<protein>
    <submittedName>
        <fullName evidence="14">Lipoxygenase</fullName>
    </submittedName>
</protein>
<keyword evidence="9" id="KW-0275">Fatty acid biosynthesis</keyword>
<dbReference type="PROSITE" id="PS51393">
    <property type="entry name" value="LIPOXYGENASE_3"/>
    <property type="match status" value="1"/>
</dbReference>
<dbReference type="STRING" id="210143.A0A1R3IW64"/>
<accession>A0A1R3IW64</accession>
<evidence type="ECO:0000256" key="11">
    <source>
        <dbReference type="SAM" id="MobiDB-lite"/>
    </source>
</evidence>
<dbReference type="PANTHER" id="PTHR11771">
    <property type="entry name" value="LIPOXYGENASE"/>
    <property type="match status" value="1"/>
</dbReference>
<comment type="similarity">
    <text evidence="1">Belongs to the lipoxygenase family.</text>
</comment>
<keyword evidence="4" id="KW-0925">Oxylipin biosynthesis</keyword>
<dbReference type="PROSITE" id="PS50095">
    <property type="entry name" value="PLAT"/>
    <property type="match status" value="1"/>
</dbReference>
<sequence>MEESAGEPQNDIIEATFKINYSRWLSLCAPGRSVAFQIYSNDNVDSRTEKGMASEKVYLKHGKVMDRAKLPLKMRGRKINIPWKIMEFKLKFEVGRGFGIPGAILVENKDKHEFFLESAILHYIKKLDRDRHFYFDCKSWVYPLHQTGVKRLYLPNETPAGLKQLRKKELEKLRGEKLKSSGDQRKPWDRIYEYDCYNDLGDPDNGREYARPVLGGRPHPYPRRLKTARPRCHDDPESESRPVGGCFEIYVPPDERLSHCKLKELENNLVDALVRFLTPKVETSTNHQDFSIIGSILKLLRGKSSPSPSKSHEDSRPVKDILLELFSDKPFGKEMEASVKEKLKKLVPHDIYNKVISSATKKHLVYSQLPSIIEAESDTWLTDEEFVRQLLAGTNPVAIRCLKTVEEFPSQLKQRIFLDMDTDDEVRTHYY</sequence>
<feature type="compositionally biased region" description="Basic residues" evidence="11">
    <location>
        <begin position="220"/>
        <end position="230"/>
    </location>
</feature>
<dbReference type="GO" id="GO:0031408">
    <property type="term" value="P:oxylipin biosynthetic process"/>
    <property type="evidence" value="ECO:0007669"/>
    <property type="project" value="UniProtKB-KW"/>
</dbReference>
<dbReference type="Gene3D" id="4.10.375.10">
    <property type="entry name" value="Lipoxygenase-1, Domain 2"/>
    <property type="match status" value="1"/>
</dbReference>
<dbReference type="OMA" id="EVRTHYY"/>
<dbReference type="SUPFAM" id="SSF48484">
    <property type="entry name" value="Lipoxigenase"/>
    <property type="match status" value="1"/>
</dbReference>
<feature type="region of interest" description="Disordered" evidence="11">
    <location>
        <begin position="211"/>
        <end position="240"/>
    </location>
</feature>
<evidence type="ECO:0000313" key="15">
    <source>
        <dbReference type="Proteomes" id="UP000188268"/>
    </source>
</evidence>
<dbReference type="Proteomes" id="UP000188268">
    <property type="component" value="Unassembled WGS sequence"/>
</dbReference>
<dbReference type="GO" id="GO:0046872">
    <property type="term" value="F:metal ion binding"/>
    <property type="evidence" value="ECO:0007669"/>
    <property type="project" value="UniProtKB-KW"/>
</dbReference>
<evidence type="ECO:0000256" key="10">
    <source>
        <dbReference type="PROSITE-ProRule" id="PRU00152"/>
    </source>
</evidence>
<evidence type="ECO:0000256" key="7">
    <source>
        <dbReference type="ARBA" id="ARBA00023002"/>
    </source>
</evidence>
<dbReference type="GO" id="GO:0006633">
    <property type="term" value="P:fatty acid biosynthetic process"/>
    <property type="evidence" value="ECO:0007669"/>
    <property type="project" value="UniProtKB-KW"/>
</dbReference>
<evidence type="ECO:0000256" key="1">
    <source>
        <dbReference type="ARBA" id="ARBA00009419"/>
    </source>
</evidence>
<keyword evidence="3" id="KW-0479">Metal-binding</keyword>
<keyword evidence="6" id="KW-0223">Dioxygenase</keyword>
<comment type="caution">
    <text evidence="14">The sequence shown here is derived from an EMBL/GenBank/DDBJ whole genome shotgun (WGS) entry which is preliminary data.</text>
</comment>
<feature type="domain" description="PLAT" evidence="12">
    <location>
        <begin position="13"/>
        <end position="155"/>
    </location>
</feature>
<evidence type="ECO:0000313" key="14">
    <source>
        <dbReference type="EMBL" id="OMO86806.1"/>
    </source>
</evidence>
<dbReference type="OrthoDB" id="1647310at2759"/>
<name>A0A1R3IW64_COCAP</name>